<reference evidence="2 3" key="1">
    <citation type="submission" date="2023-01" db="EMBL/GenBank/DDBJ databases">
        <authorList>
            <person name="Whitehead M."/>
        </authorList>
    </citation>
    <scope>NUCLEOTIDE SEQUENCE [LARGE SCALE GENOMIC DNA]</scope>
</reference>
<gene>
    <name evidence="2" type="ORF">MEUPH1_LOCUS14020</name>
</gene>
<evidence type="ECO:0000313" key="2">
    <source>
        <dbReference type="EMBL" id="CAI6358512.1"/>
    </source>
</evidence>
<keyword evidence="3" id="KW-1185">Reference proteome</keyword>
<feature type="compositionally biased region" description="Basic and acidic residues" evidence="1">
    <location>
        <begin position="38"/>
        <end position="53"/>
    </location>
</feature>
<name>A0AAV0WSF5_9HEMI</name>
<comment type="caution">
    <text evidence="2">The sequence shown here is derived from an EMBL/GenBank/DDBJ whole genome shotgun (WGS) entry which is preliminary data.</text>
</comment>
<evidence type="ECO:0000256" key="1">
    <source>
        <dbReference type="SAM" id="MobiDB-lite"/>
    </source>
</evidence>
<feature type="compositionally biased region" description="Polar residues" evidence="1">
    <location>
        <begin position="1"/>
        <end position="20"/>
    </location>
</feature>
<accession>A0AAV0WSF5</accession>
<sequence>MLSNDNGGAENAKTTNTKDNSIARFTAAEHITISAEASDVRKRTAREHDDRRTGMSQLLGTERRLSTTIDESSAVSVGSAGTLHTVATGGKRKRRCVNFIVVLSPRNKQDVLCTAVRVLPATKKSNIIL</sequence>
<feature type="region of interest" description="Disordered" evidence="1">
    <location>
        <begin position="37"/>
        <end position="63"/>
    </location>
</feature>
<dbReference type="AlphaFoldDB" id="A0AAV0WSF5"/>
<proteinExistence type="predicted"/>
<feature type="region of interest" description="Disordered" evidence="1">
    <location>
        <begin position="1"/>
        <end position="21"/>
    </location>
</feature>
<protein>
    <submittedName>
        <fullName evidence="2">Uncharacterized protein</fullName>
    </submittedName>
</protein>
<organism evidence="2 3">
    <name type="scientific">Macrosiphum euphorbiae</name>
    <name type="common">potato aphid</name>
    <dbReference type="NCBI Taxonomy" id="13131"/>
    <lineage>
        <taxon>Eukaryota</taxon>
        <taxon>Metazoa</taxon>
        <taxon>Ecdysozoa</taxon>
        <taxon>Arthropoda</taxon>
        <taxon>Hexapoda</taxon>
        <taxon>Insecta</taxon>
        <taxon>Pterygota</taxon>
        <taxon>Neoptera</taxon>
        <taxon>Paraneoptera</taxon>
        <taxon>Hemiptera</taxon>
        <taxon>Sternorrhyncha</taxon>
        <taxon>Aphidomorpha</taxon>
        <taxon>Aphidoidea</taxon>
        <taxon>Aphididae</taxon>
        <taxon>Macrosiphini</taxon>
        <taxon>Macrosiphum</taxon>
    </lineage>
</organism>
<evidence type="ECO:0000313" key="3">
    <source>
        <dbReference type="Proteomes" id="UP001160148"/>
    </source>
</evidence>
<dbReference type="Proteomes" id="UP001160148">
    <property type="component" value="Unassembled WGS sequence"/>
</dbReference>
<dbReference type="EMBL" id="CARXXK010000002">
    <property type="protein sequence ID" value="CAI6358512.1"/>
    <property type="molecule type" value="Genomic_DNA"/>
</dbReference>